<sequence length="132" mass="15181">MKTSIISNLFCAAALTLSLASFTTDKKKNSEEKETASRATIQASLYKLSDSNKVKLSVDKSTGDKLKITLKDKTGRLYYTEVYNEDDSRYRRVFDLNDMNDGKYTFELFYNKQKVVKTIEIQSKNDKYISLN</sequence>
<keyword evidence="3" id="KW-1185">Reference proteome</keyword>
<dbReference type="OrthoDB" id="963434at2"/>
<gene>
    <name evidence="2" type="ORF">FEM55_09140</name>
</gene>
<accession>A0A5R9KE56</accession>
<feature type="chain" id="PRO_5024421663" description="Secretion system C-terminal sorting domain-containing protein" evidence="1">
    <location>
        <begin position="24"/>
        <end position="132"/>
    </location>
</feature>
<evidence type="ECO:0008006" key="4">
    <source>
        <dbReference type="Google" id="ProtNLM"/>
    </source>
</evidence>
<protein>
    <recommendedName>
        <fullName evidence="4">Secretion system C-terminal sorting domain-containing protein</fullName>
    </recommendedName>
</protein>
<dbReference type="RefSeq" id="WP_138281027.1">
    <property type="nucleotide sequence ID" value="NZ_BMGE01000002.1"/>
</dbReference>
<evidence type="ECO:0000256" key="1">
    <source>
        <dbReference type="SAM" id="SignalP"/>
    </source>
</evidence>
<comment type="caution">
    <text evidence="2">The sequence shown here is derived from an EMBL/GenBank/DDBJ whole genome shotgun (WGS) entry which is preliminary data.</text>
</comment>
<reference evidence="2 3" key="1">
    <citation type="submission" date="2019-05" db="EMBL/GenBank/DDBJ databases">
        <authorList>
            <person name="Qu J.-H."/>
        </authorList>
    </citation>
    <scope>NUCLEOTIDE SEQUENCE [LARGE SCALE GENOMIC DNA]</scope>
    <source>
        <strain evidence="2 3">Z12</strain>
    </source>
</reference>
<keyword evidence="1" id="KW-0732">Signal</keyword>
<dbReference type="AlphaFoldDB" id="A0A5R9KE56"/>
<organism evidence="2 3">
    <name type="scientific">Dyadobacter sediminis</name>
    <dbReference type="NCBI Taxonomy" id="1493691"/>
    <lineage>
        <taxon>Bacteria</taxon>
        <taxon>Pseudomonadati</taxon>
        <taxon>Bacteroidota</taxon>
        <taxon>Cytophagia</taxon>
        <taxon>Cytophagales</taxon>
        <taxon>Spirosomataceae</taxon>
        <taxon>Dyadobacter</taxon>
    </lineage>
</organism>
<feature type="signal peptide" evidence="1">
    <location>
        <begin position="1"/>
        <end position="23"/>
    </location>
</feature>
<proteinExistence type="predicted"/>
<name>A0A5R9KE56_9BACT</name>
<dbReference type="Proteomes" id="UP000309788">
    <property type="component" value="Unassembled WGS sequence"/>
</dbReference>
<evidence type="ECO:0000313" key="2">
    <source>
        <dbReference type="EMBL" id="TLU94399.1"/>
    </source>
</evidence>
<dbReference type="EMBL" id="VCEI01000021">
    <property type="protein sequence ID" value="TLU94399.1"/>
    <property type="molecule type" value="Genomic_DNA"/>
</dbReference>
<evidence type="ECO:0000313" key="3">
    <source>
        <dbReference type="Proteomes" id="UP000309788"/>
    </source>
</evidence>